<protein>
    <recommendedName>
        <fullName evidence="6">protein xylosyltransferase</fullName>
        <ecNumber evidence="6">2.4.2.26</ecNumber>
    </recommendedName>
    <alternativeName>
        <fullName evidence="18">Peptide O-xylosyltransferase</fullName>
    </alternativeName>
</protein>
<dbReference type="AlphaFoldDB" id="A0A7R8UL58"/>
<dbReference type="PROSITE" id="PS51212">
    <property type="entry name" value="WSC"/>
    <property type="match status" value="1"/>
</dbReference>
<evidence type="ECO:0000256" key="4">
    <source>
        <dbReference type="ARBA" id="ARBA00005093"/>
    </source>
</evidence>
<evidence type="ECO:0000313" key="21">
    <source>
        <dbReference type="EMBL" id="CAD7082871.1"/>
    </source>
</evidence>
<dbReference type="Pfam" id="PF12529">
    <property type="entry name" value="Xylo_C"/>
    <property type="match status" value="1"/>
</dbReference>
<evidence type="ECO:0000256" key="11">
    <source>
        <dbReference type="ARBA" id="ARBA00022824"/>
    </source>
</evidence>
<dbReference type="Pfam" id="PF02485">
    <property type="entry name" value="Branch"/>
    <property type="match status" value="1"/>
</dbReference>
<evidence type="ECO:0000256" key="14">
    <source>
        <dbReference type="ARBA" id="ARBA00023034"/>
    </source>
</evidence>
<evidence type="ECO:0000256" key="15">
    <source>
        <dbReference type="ARBA" id="ARBA00023136"/>
    </source>
</evidence>
<gene>
    <name evidence="21" type="ORF">HERILL_LOCUS5872</name>
</gene>
<keyword evidence="14" id="KW-0333">Golgi apparatus</keyword>
<evidence type="ECO:0000256" key="12">
    <source>
        <dbReference type="ARBA" id="ARBA00022968"/>
    </source>
</evidence>
<evidence type="ECO:0000256" key="17">
    <source>
        <dbReference type="ARBA" id="ARBA00023180"/>
    </source>
</evidence>
<dbReference type="PANTHER" id="PTHR46025">
    <property type="entry name" value="XYLOSYLTRANSFERASE OXT"/>
    <property type="match status" value="1"/>
</dbReference>
<evidence type="ECO:0000256" key="18">
    <source>
        <dbReference type="ARBA" id="ARBA00042865"/>
    </source>
</evidence>
<evidence type="ECO:0000256" key="3">
    <source>
        <dbReference type="ARBA" id="ARBA00004840"/>
    </source>
</evidence>
<evidence type="ECO:0000256" key="10">
    <source>
        <dbReference type="ARBA" id="ARBA00022723"/>
    </source>
</evidence>
<organism evidence="21 22">
    <name type="scientific">Hermetia illucens</name>
    <name type="common">Black soldier fly</name>
    <dbReference type="NCBI Taxonomy" id="343691"/>
    <lineage>
        <taxon>Eukaryota</taxon>
        <taxon>Metazoa</taxon>
        <taxon>Ecdysozoa</taxon>
        <taxon>Arthropoda</taxon>
        <taxon>Hexapoda</taxon>
        <taxon>Insecta</taxon>
        <taxon>Pterygota</taxon>
        <taxon>Neoptera</taxon>
        <taxon>Endopterygota</taxon>
        <taxon>Diptera</taxon>
        <taxon>Brachycera</taxon>
        <taxon>Stratiomyomorpha</taxon>
        <taxon>Stratiomyidae</taxon>
        <taxon>Hermetiinae</taxon>
        <taxon>Hermetia</taxon>
    </lineage>
</organism>
<comment type="catalytic activity">
    <reaction evidence="19">
        <text>UDP-alpha-D-xylose + L-seryl-[protein] = 3-O-(beta-D-xylosyl)-L-seryl-[protein] + UDP + H(+)</text>
        <dbReference type="Rhea" id="RHEA:50192"/>
        <dbReference type="Rhea" id="RHEA-COMP:9863"/>
        <dbReference type="Rhea" id="RHEA-COMP:12567"/>
        <dbReference type="ChEBI" id="CHEBI:15378"/>
        <dbReference type="ChEBI" id="CHEBI:29999"/>
        <dbReference type="ChEBI" id="CHEBI:57632"/>
        <dbReference type="ChEBI" id="CHEBI:58223"/>
        <dbReference type="ChEBI" id="CHEBI:132085"/>
        <dbReference type="EC" id="2.4.2.26"/>
    </reaction>
</comment>
<keyword evidence="16" id="KW-1015">Disulfide bond</keyword>
<dbReference type="EMBL" id="LR899010">
    <property type="protein sequence ID" value="CAD7082871.1"/>
    <property type="molecule type" value="Genomic_DNA"/>
</dbReference>
<comment type="subcellular location">
    <subcellularLocation>
        <location evidence="2">Endoplasmic reticulum membrane</location>
        <topology evidence="2">Single-pass type II membrane protein</topology>
    </subcellularLocation>
    <subcellularLocation>
        <location evidence="1">Golgi apparatus membrane</location>
        <topology evidence="1">Single-pass type II membrane protein</topology>
    </subcellularLocation>
</comment>
<dbReference type="OrthoDB" id="2019572at2759"/>
<dbReference type="UniPathway" id="UPA00755"/>
<accession>A0A7R8UL58</accession>
<evidence type="ECO:0000313" key="22">
    <source>
        <dbReference type="Proteomes" id="UP000594454"/>
    </source>
</evidence>
<dbReference type="InterPro" id="IPR002889">
    <property type="entry name" value="WSC_carb-bd"/>
</dbReference>
<reference evidence="21 22" key="1">
    <citation type="submission" date="2020-11" db="EMBL/GenBank/DDBJ databases">
        <authorList>
            <person name="Wallbank WR R."/>
            <person name="Pardo Diaz C."/>
            <person name="Kozak K."/>
            <person name="Martin S."/>
            <person name="Jiggins C."/>
            <person name="Moest M."/>
            <person name="Warren A I."/>
            <person name="Generalovic N T."/>
            <person name="Byers J.R.P. K."/>
            <person name="Montejo-Kovacevich G."/>
            <person name="Yen C E."/>
        </authorList>
    </citation>
    <scope>NUCLEOTIDE SEQUENCE [LARGE SCALE GENOMIC DNA]</scope>
</reference>
<dbReference type="SMART" id="SM00321">
    <property type="entry name" value="WSC"/>
    <property type="match status" value="1"/>
</dbReference>
<keyword evidence="10" id="KW-0479">Metal-binding</keyword>
<proteinExistence type="inferred from homology"/>
<keyword evidence="12" id="KW-0735">Signal-anchor</keyword>
<dbReference type="PANTHER" id="PTHR46025:SF3">
    <property type="entry name" value="XYLOSYLTRANSFERASE OXT"/>
    <property type="match status" value="1"/>
</dbReference>
<dbReference type="InParanoid" id="A0A7R8UL58"/>
<dbReference type="GO" id="GO:0015012">
    <property type="term" value="P:heparan sulfate proteoglycan biosynthetic process"/>
    <property type="evidence" value="ECO:0007669"/>
    <property type="project" value="UniProtKB-UniPathway"/>
</dbReference>
<dbReference type="Pfam" id="PF01822">
    <property type="entry name" value="WSC"/>
    <property type="match status" value="1"/>
</dbReference>
<keyword evidence="9" id="KW-0812">Transmembrane</keyword>
<dbReference type="EC" id="2.4.2.26" evidence="6"/>
<dbReference type="UniPathway" id="UPA00756"/>
<comment type="pathway">
    <text evidence="3">Glycan metabolism; chondroitin sulfate biosynthesis.</text>
</comment>
<keyword evidence="11" id="KW-0256">Endoplasmic reticulum</keyword>
<keyword evidence="7" id="KW-0328">Glycosyltransferase</keyword>
<dbReference type="InterPro" id="IPR003406">
    <property type="entry name" value="Glyco_trans_14"/>
</dbReference>
<comment type="similarity">
    <text evidence="5">Belongs to the glycosyltransferase 14 family. XylT subfamily.</text>
</comment>
<evidence type="ECO:0000259" key="20">
    <source>
        <dbReference type="PROSITE" id="PS51212"/>
    </source>
</evidence>
<evidence type="ECO:0000256" key="9">
    <source>
        <dbReference type="ARBA" id="ARBA00022692"/>
    </source>
</evidence>
<sequence length="881" mass="101879">MSEVSAVRYLKRYKLLFLLGFLLICIQTFLAYRSLQIVQLKSKNLGNVRPKVTKKYNSVAKGETAKLDNLNTHVNRTLQPGVPPPIDPNTIGFQPSCPISEIQAISALKRAKTLECRKKIADIRCRLQRGELYPSKLPTHCPTGNYVAGRHLGCYRDEKQSRVLRGHYVILKTDNTPEKCMQLCLHSRFPYAGVQFGIECFCGEDEPKERRKVPDADCNVPCSGNPNVACGGHYALDVFETGIEKFRSVRAERVPPEDAVPVRVAFLLTLNGRALRQVQRLIKAIYSPKHFYYIHVDARRDYLYRELLKLEDTFPNIRLARHRFSSIWGGASLVSMLLHCMGDLYRSEWKWDFVMNLSESDFPLKVIDRIVEFLTANRDRNFLRGHKKETFNFISRQGMEKAFVECENRMWRIGDRVLPDGIQIYGGSDWIVLSRSFVEYLVKPEDDVMLAGMINYWQYSLMPGESFFHSVLRNSKFCGTHVDDNMHVVNWNRPMGCKCQHRHIVDWCGCSPNDLKPEDWPMIKATKNKALFFARKFEAIISQGLILKIEEWLFGPYSSHYLNLDAYWESLYHHQDQSPPDETALAISKSLMRLVGDENDFDPLDLKEITHFKRNDVYKGFILRYTALFRNTTIELETRIQPRHNWRVARNSVLSKCITNFEVSTDFDQKEQVGRNFAKFLGPTSEPVLVIHYSDLPLNQSYKLSVLWADPDGEVKDSDDLNIEYNELETIQFSKSSLKRPLEPGIWTVSLVNDTHICAQSEFLVVPLGTERGKRSRKHRRKTRTATTQNNVSFPKDWRQYFFVSKSTKRPKVAARLKSRKHDEDFYDSVDTLVSEFFSIRSTCSVQGADDEFENCKETDWSTLAPDPKSDIYSLSNSQQK</sequence>
<dbReference type="GO" id="GO:0005789">
    <property type="term" value="C:endoplasmic reticulum membrane"/>
    <property type="evidence" value="ECO:0007669"/>
    <property type="project" value="UniProtKB-SubCell"/>
</dbReference>
<keyword evidence="17" id="KW-0325">Glycoprotein</keyword>
<evidence type="ECO:0000256" key="16">
    <source>
        <dbReference type="ARBA" id="ARBA00023157"/>
    </source>
</evidence>
<name>A0A7R8UL58_HERIL</name>
<evidence type="ECO:0000256" key="7">
    <source>
        <dbReference type="ARBA" id="ARBA00022676"/>
    </source>
</evidence>
<keyword evidence="22" id="KW-1185">Reference proteome</keyword>
<dbReference type="OMA" id="WENAHDI"/>
<dbReference type="Proteomes" id="UP000594454">
    <property type="component" value="Chromosome 2"/>
</dbReference>
<keyword evidence="8" id="KW-0808">Transferase</keyword>
<feature type="domain" description="WSC" evidence="20">
    <location>
        <begin position="148"/>
        <end position="242"/>
    </location>
</feature>
<comment type="pathway">
    <text evidence="4">Glycan metabolism; heparan sulfate biosynthesis.</text>
</comment>
<dbReference type="GO" id="GO:0030158">
    <property type="term" value="F:protein xylosyltransferase activity"/>
    <property type="evidence" value="ECO:0007669"/>
    <property type="project" value="UniProtKB-EC"/>
</dbReference>
<dbReference type="InterPro" id="IPR024448">
    <property type="entry name" value="XylT_C"/>
</dbReference>
<evidence type="ECO:0000256" key="2">
    <source>
        <dbReference type="ARBA" id="ARBA00004648"/>
    </source>
</evidence>
<keyword evidence="13" id="KW-1133">Transmembrane helix</keyword>
<evidence type="ECO:0000256" key="19">
    <source>
        <dbReference type="ARBA" id="ARBA00047847"/>
    </source>
</evidence>
<dbReference type="FunCoup" id="A0A7R8UL58">
    <property type="interactions" value="402"/>
</dbReference>
<dbReference type="GO" id="GO:0050650">
    <property type="term" value="P:chondroitin sulfate proteoglycan biosynthetic process"/>
    <property type="evidence" value="ECO:0007669"/>
    <property type="project" value="TreeGrafter"/>
</dbReference>
<evidence type="ECO:0000256" key="1">
    <source>
        <dbReference type="ARBA" id="ARBA00004323"/>
    </source>
</evidence>
<keyword evidence="15" id="KW-0472">Membrane</keyword>
<evidence type="ECO:0000256" key="6">
    <source>
        <dbReference type="ARBA" id="ARBA00011972"/>
    </source>
</evidence>
<evidence type="ECO:0000256" key="5">
    <source>
        <dbReference type="ARBA" id="ARBA00010195"/>
    </source>
</evidence>
<dbReference type="InterPro" id="IPR043538">
    <property type="entry name" value="XYLT"/>
</dbReference>
<evidence type="ECO:0000256" key="13">
    <source>
        <dbReference type="ARBA" id="ARBA00022989"/>
    </source>
</evidence>
<dbReference type="GO" id="GO:0000139">
    <property type="term" value="C:Golgi membrane"/>
    <property type="evidence" value="ECO:0007669"/>
    <property type="project" value="UniProtKB-SubCell"/>
</dbReference>
<dbReference type="GO" id="GO:0046872">
    <property type="term" value="F:metal ion binding"/>
    <property type="evidence" value="ECO:0007669"/>
    <property type="project" value="UniProtKB-KW"/>
</dbReference>
<evidence type="ECO:0000256" key="8">
    <source>
        <dbReference type="ARBA" id="ARBA00022679"/>
    </source>
</evidence>